<dbReference type="NCBIfam" id="TIGR03153">
    <property type="entry name" value="cytochr_NrfH"/>
    <property type="match status" value="1"/>
</dbReference>
<evidence type="ECO:0000256" key="2">
    <source>
        <dbReference type="ARBA" id="ARBA00007395"/>
    </source>
</evidence>
<dbReference type="AlphaFoldDB" id="M5SQN2"/>
<evidence type="ECO:0000256" key="4">
    <source>
        <dbReference type="ARBA" id="ARBA00022475"/>
    </source>
</evidence>
<organism evidence="14 15">
    <name type="scientific">Rhodopirellula europaea SH398</name>
    <dbReference type="NCBI Taxonomy" id="1263868"/>
    <lineage>
        <taxon>Bacteria</taxon>
        <taxon>Pseudomonadati</taxon>
        <taxon>Planctomycetota</taxon>
        <taxon>Planctomycetia</taxon>
        <taxon>Pirellulales</taxon>
        <taxon>Pirellulaceae</taxon>
        <taxon>Rhodopirellula</taxon>
    </lineage>
</organism>
<dbReference type="STRING" id="1263868.RESH_00860"/>
<keyword evidence="6 12" id="KW-0812">Transmembrane</keyword>
<comment type="caution">
    <text evidence="14">The sequence shown here is derived from an EMBL/GenBank/DDBJ whole genome shotgun (WGS) entry which is preliminary data.</text>
</comment>
<keyword evidence="8" id="KW-0249">Electron transport</keyword>
<dbReference type="SUPFAM" id="SSF48695">
    <property type="entry name" value="Multiheme cytochromes"/>
    <property type="match status" value="1"/>
</dbReference>
<name>M5SQN2_9BACT</name>
<dbReference type="InterPro" id="IPR038266">
    <property type="entry name" value="NapC/NirT_cytc_sf"/>
</dbReference>
<dbReference type="GO" id="GO:0009061">
    <property type="term" value="P:anaerobic respiration"/>
    <property type="evidence" value="ECO:0007669"/>
    <property type="project" value="TreeGrafter"/>
</dbReference>
<protein>
    <submittedName>
        <fullName evidence="14">Small subunit of cytochrome c nitrite reductase</fullName>
    </submittedName>
</protein>
<comment type="similarity">
    <text evidence="2">Belongs to the NapC/NirT/NrfH family.</text>
</comment>
<dbReference type="EMBL" id="ANOF01000030">
    <property type="protein sequence ID" value="EMI28569.1"/>
    <property type="molecule type" value="Genomic_DNA"/>
</dbReference>
<dbReference type="InterPro" id="IPR036280">
    <property type="entry name" value="Multihaem_cyt_sf"/>
</dbReference>
<evidence type="ECO:0000256" key="1">
    <source>
        <dbReference type="ARBA" id="ARBA00004236"/>
    </source>
</evidence>
<proteinExistence type="inferred from homology"/>
<keyword evidence="4" id="KW-1003">Cell membrane</keyword>
<evidence type="ECO:0000256" key="5">
    <source>
        <dbReference type="ARBA" id="ARBA00022617"/>
    </source>
</evidence>
<evidence type="ECO:0000256" key="12">
    <source>
        <dbReference type="SAM" id="Phobius"/>
    </source>
</evidence>
<evidence type="ECO:0000256" key="6">
    <source>
        <dbReference type="ARBA" id="ARBA00022692"/>
    </source>
</evidence>
<dbReference type="GO" id="GO:0009055">
    <property type="term" value="F:electron transfer activity"/>
    <property type="evidence" value="ECO:0007669"/>
    <property type="project" value="TreeGrafter"/>
</dbReference>
<feature type="domain" description="NapC/NirT cytochrome c N-terminal" evidence="13">
    <location>
        <begin position="59"/>
        <end position="135"/>
    </location>
</feature>
<evidence type="ECO:0000256" key="11">
    <source>
        <dbReference type="ARBA" id="ARBA00023136"/>
    </source>
</evidence>
<dbReference type="GO" id="GO:0005886">
    <property type="term" value="C:plasma membrane"/>
    <property type="evidence" value="ECO:0007669"/>
    <property type="project" value="UniProtKB-SubCell"/>
</dbReference>
<evidence type="ECO:0000256" key="3">
    <source>
        <dbReference type="ARBA" id="ARBA00022448"/>
    </source>
</evidence>
<evidence type="ECO:0000256" key="10">
    <source>
        <dbReference type="ARBA" id="ARBA00023004"/>
    </source>
</evidence>
<evidence type="ECO:0000313" key="14">
    <source>
        <dbReference type="EMBL" id="EMI28569.1"/>
    </source>
</evidence>
<evidence type="ECO:0000256" key="7">
    <source>
        <dbReference type="ARBA" id="ARBA00022723"/>
    </source>
</evidence>
<accession>M5SQN2</accession>
<evidence type="ECO:0000313" key="15">
    <source>
        <dbReference type="Proteomes" id="UP000011996"/>
    </source>
</evidence>
<dbReference type="PANTHER" id="PTHR30333:SF1">
    <property type="entry name" value="CYTOCHROME C-TYPE PROTEIN NAPC"/>
    <property type="match status" value="1"/>
</dbReference>
<dbReference type="InterPro" id="IPR017571">
    <property type="entry name" value="NrfH"/>
</dbReference>
<dbReference type="PANTHER" id="PTHR30333">
    <property type="entry name" value="CYTOCHROME C-TYPE PROTEIN"/>
    <property type="match status" value="1"/>
</dbReference>
<comment type="subcellular location">
    <subcellularLocation>
        <location evidence="1">Cell membrane</location>
    </subcellularLocation>
</comment>
<sequence length="213" mass="23777">MVIQKVHTHVQVVTFHPTKRVISDLAWVTRKEWIIMRSATGDPSEPMPIKNSAKTRNSKATFAFCLVLGLLAGIGTFTFGYGKGASYLSNKPETCVNCHVMQSHFDSWQQSSHHHVAVCNDCHLPHDKIGKWVVKGDNGFFHSLAFTLGGYSDPIEIKPRNRRVTQSTCVDCHRDFVHALLPATSQGDMQNCVHCHADVGHAGHGKVDWMHPR</sequence>
<keyword evidence="7" id="KW-0479">Metal-binding</keyword>
<dbReference type="Proteomes" id="UP000011996">
    <property type="component" value="Unassembled WGS sequence"/>
</dbReference>
<keyword evidence="5" id="KW-0349">Heme</keyword>
<keyword evidence="11 12" id="KW-0472">Membrane</keyword>
<dbReference type="Gene3D" id="1.10.3820.10">
    <property type="entry name" value="Di-heme elbow motif domain"/>
    <property type="match status" value="1"/>
</dbReference>
<feature type="transmembrane region" description="Helical" evidence="12">
    <location>
        <begin position="60"/>
        <end position="82"/>
    </location>
</feature>
<dbReference type="InterPro" id="IPR051174">
    <property type="entry name" value="Cytochrome_c-type_ET"/>
</dbReference>
<keyword evidence="9 12" id="KW-1133">Transmembrane helix</keyword>
<keyword evidence="3" id="KW-0813">Transport</keyword>
<reference evidence="14 15" key="1">
    <citation type="journal article" date="2013" name="Mar. Genomics">
        <title>Expression of sulfatases in Rhodopirellula baltica and the diversity of sulfatases in the genus Rhodopirellula.</title>
        <authorList>
            <person name="Wegner C.E."/>
            <person name="Richter-Heitmann T."/>
            <person name="Klindworth A."/>
            <person name="Klockow C."/>
            <person name="Richter M."/>
            <person name="Achstetter T."/>
            <person name="Glockner F.O."/>
            <person name="Harder J."/>
        </authorList>
    </citation>
    <scope>NUCLEOTIDE SEQUENCE [LARGE SCALE GENOMIC DNA]</scope>
    <source>
        <strain evidence="14 15">SH398</strain>
    </source>
</reference>
<dbReference type="InterPro" id="IPR005126">
    <property type="entry name" value="NapC/NirT_cyt_c_N"/>
</dbReference>
<evidence type="ECO:0000256" key="8">
    <source>
        <dbReference type="ARBA" id="ARBA00022982"/>
    </source>
</evidence>
<dbReference type="GO" id="GO:0046872">
    <property type="term" value="F:metal ion binding"/>
    <property type="evidence" value="ECO:0007669"/>
    <property type="project" value="UniProtKB-KW"/>
</dbReference>
<dbReference type="Pfam" id="PF03264">
    <property type="entry name" value="Cytochrom_NNT"/>
    <property type="match status" value="1"/>
</dbReference>
<dbReference type="GO" id="GO:0022900">
    <property type="term" value="P:electron transport chain"/>
    <property type="evidence" value="ECO:0007669"/>
    <property type="project" value="InterPro"/>
</dbReference>
<keyword evidence="10" id="KW-0408">Iron</keyword>
<evidence type="ECO:0000259" key="13">
    <source>
        <dbReference type="Pfam" id="PF03264"/>
    </source>
</evidence>
<dbReference type="PATRIC" id="fig|1263868.3.peg.935"/>
<evidence type="ECO:0000256" key="9">
    <source>
        <dbReference type="ARBA" id="ARBA00022989"/>
    </source>
</evidence>
<gene>
    <name evidence="14" type="ORF">RESH_00860</name>
</gene>